<keyword evidence="2" id="KW-1185">Reference proteome</keyword>
<comment type="caution">
    <text evidence="1">The sequence shown here is derived from an EMBL/GenBank/DDBJ whole genome shotgun (WGS) entry which is preliminary data.</text>
</comment>
<name>A0ABR2BNT4_9ROSI</name>
<reference evidence="1 2" key="1">
    <citation type="journal article" date="2024" name="G3 (Bethesda)">
        <title>Genome assembly of Hibiscus sabdariffa L. provides insights into metabolisms of medicinal natural products.</title>
        <authorList>
            <person name="Kim T."/>
        </authorList>
    </citation>
    <scope>NUCLEOTIDE SEQUENCE [LARGE SCALE GENOMIC DNA]</scope>
    <source>
        <strain evidence="1">TK-2024</strain>
        <tissue evidence="1">Old leaves</tissue>
    </source>
</reference>
<sequence length="138" mass="15945">MSLNDHPSIPYSEAVQCPQQQPSMAWLGTLEARNFLDFSRLRKKWRRIPLPKMPLNEAVQCPQQQPSMAWLGTLSQFNDQGNNQALLSLNMDDTKEKGMFKLTLPSTIHSSDNLLFFLYDEDRPGPDWHSLQMPRDID</sequence>
<accession>A0ABR2BNT4</accession>
<organism evidence="1 2">
    <name type="scientific">Hibiscus sabdariffa</name>
    <name type="common">roselle</name>
    <dbReference type="NCBI Taxonomy" id="183260"/>
    <lineage>
        <taxon>Eukaryota</taxon>
        <taxon>Viridiplantae</taxon>
        <taxon>Streptophyta</taxon>
        <taxon>Embryophyta</taxon>
        <taxon>Tracheophyta</taxon>
        <taxon>Spermatophyta</taxon>
        <taxon>Magnoliopsida</taxon>
        <taxon>eudicotyledons</taxon>
        <taxon>Gunneridae</taxon>
        <taxon>Pentapetalae</taxon>
        <taxon>rosids</taxon>
        <taxon>malvids</taxon>
        <taxon>Malvales</taxon>
        <taxon>Malvaceae</taxon>
        <taxon>Malvoideae</taxon>
        <taxon>Hibiscus</taxon>
    </lineage>
</organism>
<evidence type="ECO:0000313" key="1">
    <source>
        <dbReference type="EMBL" id="KAK8508799.1"/>
    </source>
</evidence>
<evidence type="ECO:0000313" key="2">
    <source>
        <dbReference type="Proteomes" id="UP001472677"/>
    </source>
</evidence>
<dbReference type="Proteomes" id="UP001472677">
    <property type="component" value="Unassembled WGS sequence"/>
</dbReference>
<dbReference type="EMBL" id="JBBPBM010000097">
    <property type="protein sequence ID" value="KAK8508799.1"/>
    <property type="molecule type" value="Genomic_DNA"/>
</dbReference>
<protein>
    <submittedName>
        <fullName evidence="1">Uncharacterized protein</fullName>
    </submittedName>
</protein>
<gene>
    <name evidence="1" type="ORF">V6N12_034902</name>
</gene>
<proteinExistence type="predicted"/>